<organism evidence="1 2">
    <name type="scientific">Dietzia cinnamea</name>
    <dbReference type="NCBI Taxonomy" id="321318"/>
    <lineage>
        <taxon>Bacteria</taxon>
        <taxon>Bacillati</taxon>
        <taxon>Actinomycetota</taxon>
        <taxon>Actinomycetes</taxon>
        <taxon>Mycobacteriales</taxon>
        <taxon>Dietziaceae</taxon>
        <taxon>Dietzia</taxon>
    </lineage>
</organism>
<name>A0A4R3ZMS8_9ACTN</name>
<reference evidence="1 2" key="1">
    <citation type="submission" date="2019-03" db="EMBL/GenBank/DDBJ databases">
        <title>Root nodule microbial communities of legume samples collected from USA, Mexico and Botswana.</title>
        <authorList>
            <person name="Hirsch A."/>
        </authorList>
    </citation>
    <scope>NUCLEOTIDE SEQUENCE [LARGE SCALE GENOMIC DNA]</scope>
    <source>
        <strain evidence="1 2">55</strain>
    </source>
</reference>
<dbReference type="AlphaFoldDB" id="A0A4R3ZMS8"/>
<accession>A0A4R3ZMS8</accession>
<sequence>MTGLKRTNVGPRREPLLMLQIGIAIAVSNLKLQRNFKPDHTDVIERNFKLTDRALGRKATRKPYRS</sequence>
<dbReference type="GeneID" id="89529024"/>
<dbReference type="Proteomes" id="UP000295805">
    <property type="component" value="Unassembled WGS sequence"/>
</dbReference>
<proteinExistence type="predicted"/>
<evidence type="ECO:0000313" key="1">
    <source>
        <dbReference type="EMBL" id="TCW21121.1"/>
    </source>
</evidence>
<comment type="caution">
    <text evidence="1">The sequence shown here is derived from an EMBL/GenBank/DDBJ whole genome shotgun (WGS) entry which is preliminary data.</text>
</comment>
<protein>
    <submittedName>
        <fullName evidence="1">Uncharacterized protein</fullName>
    </submittedName>
</protein>
<gene>
    <name evidence="1" type="ORF">EDD19_1283</name>
</gene>
<evidence type="ECO:0000313" key="2">
    <source>
        <dbReference type="Proteomes" id="UP000295805"/>
    </source>
</evidence>
<dbReference type="EMBL" id="SMCX01000028">
    <property type="protein sequence ID" value="TCW21121.1"/>
    <property type="molecule type" value="Genomic_DNA"/>
</dbReference>
<dbReference type="RefSeq" id="WP_131886383.1">
    <property type="nucleotide sequence ID" value="NZ_CP143053.1"/>
</dbReference>